<proteinExistence type="predicted"/>
<dbReference type="InterPro" id="IPR051689">
    <property type="entry name" value="Sterol_desaturase/TMEM195"/>
</dbReference>
<evidence type="ECO:0000259" key="8">
    <source>
        <dbReference type="Pfam" id="PF04116"/>
    </source>
</evidence>
<dbReference type="PANTHER" id="PTHR21624:SF1">
    <property type="entry name" value="ALKYLGLYCEROL MONOOXYGENASE"/>
    <property type="match status" value="1"/>
</dbReference>
<comment type="caution">
    <text evidence="9">The sequence shown here is derived from an EMBL/GenBank/DDBJ whole genome shotgun (WGS) entry which is preliminary data.</text>
</comment>
<dbReference type="AlphaFoldDB" id="A0AAW8B0J3"/>
<evidence type="ECO:0000313" key="9">
    <source>
        <dbReference type="EMBL" id="MDP1519933.1"/>
    </source>
</evidence>
<sequence>MNELVAYKSLVVAVILLLLFLAERVVPAVPAPAGIASATRLSKNLGLWVCNLFASVLIVLPVTLFATSHSHYWWSAWVPSWSWLLFDLLLLDLWIYWWHRASHRLGFLWRFHRVHHLDQWLDVTSAVRFHFGEVILSALFRAAVIFCFALPISSVIVFETLVLISTAFHHSNVRLPKRMERMLSFLVITPSIHWVHHHVVQQDTDSNYGTIFSFWDRLFGSRSKTPRTPEMSIGLDRQQDRGFWQLLAIPFQADDLRREQGDLP</sequence>
<dbReference type="GO" id="GO:0006643">
    <property type="term" value="P:membrane lipid metabolic process"/>
    <property type="evidence" value="ECO:0007669"/>
    <property type="project" value="TreeGrafter"/>
</dbReference>
<gene>
    <name evidence="9" type="ORF">Q8A57_03035</name>
</gene>
<protein>
    <submittedName>
        <fullName evidence="9">Sterol desaturase family protein</fullName>
        <ecNumber evidence="9">1.-.-.-</ecNumber>
    </submittedName>
</protein>
<dbReference type="InterPro" id="IPR006694">
    <property type="entry name" value="Fatty_acid_hydroxylase"/>
</dbReference>
<dbReference type="Pfam" id="PF04116">
    <property type="entry name" value="FA_hydroxylase"/>
    <property type="match status" value="1"/>
</dbReference>
<accession>A0AAW8B0J3</accession>
<comment type="subcellular location">
    <subcellularLocation>
        <location evidence="1">Endomembrane system</location>
        <topology evidence="1">Multi-pass membrane protein</topology>
    </subcellularLocation>
</comment>
<evidence type="ECO:0000313" key="10">
    <source>
        <dbReference type="Proteomes" id="UP001178354"/>
    </source>
</evidence>
<feature type="domain" description="Fatty acid hydroxylase" evidence="8">
    <location>
        <begin position="88"/>
        <end position="221"/>
    </location>
</feature>
<evidence type="ECO:0000256" key="4">
    <source>
        <dbReference type="ARBA" id="ARBA00023002"/>
    </source>
</evidence>
<keyword evidence="2 7" id="KW-0812">Transmembrane</keyword>
<dbReference type="RefSeq" id="WP_305169446.1">
    <property type="nucleotide sequence ID" value="NZ_JAUUUU010000001.1"/>
</dbReference>
<dbReference type="PANTHER" id="PTHR21624">
    <property type="entry name" value="STEROL DESATURASE-RELATED PROTEIN"/>
    <property type="match status" value="1"/>
</dbReference>
<name>A0AAW8B0J3_9GAMM</name>
<evidence type="ECO:0000256" key="2">
    <source>
        <dbReference type="ARBA" id="ARBA00022692"/>
    </source>
</evidence>
<feature type="transmembrane region" description="Helical" evidence="7">
    <location>
        <begin position="78"/>
        <end position="99"/>
    </location>
</feature>
<keyword evidence="5" id="KW-0443">Lipid metabolism</keyword>
<evidence type="ECO:0000256" key="1">
    <source>
        <dbReference type="ARBA" id="ARBA00004127"/>
    </source>
</evidence>
<feature type="transmembrane region" description="Helical" evidence="7">
    <location>
        <begin position="46"/>
        <end position="66"/>
    </location>
</feature>
<keyword evidence="3 7" id="KW-1133">Transmembrane helix</keyword>
<keyword evidence="4 9" id="KW-0560">Oxidoreductase</keyword>
<dbReference type="EC" id="1.-.-.-" evidence="9"/>
<dbReference type="Proteomes" id="UP001178354">
    <property type="component" value="Unassembled WGS sequence"/>
</dbReference>
<evidence type="ECO:0000256" key="5">
    <source>
        <dbReference type="ARBA" id="ARBA00023098"/>
    </source>
</evidence>
<dbReference type="GO" id="GO:0012505">
    <property type="term" value="C:endomembrane system"/>
    <property type="evidence" value="ECO:0007669"/>
    <property type="project" value="UniProtKB-SubCell"/>
</dbReference>
<reference evidence="9" key="2">
    <citation type="submission" date="2023-08" db="EMBL/GenBank/DDBJ databases">
        <authorList>
            <person name="Luo J."/>
        </authorList>
    </citation>
    <scope>NUCLEOTIDE SEQUENCE</scope>
    <source>
        <strain evidence="9">DSM 25064</strain>
    </source>
</reference>
<organism evidence="9 10">
    <name type="scientific">Porticoccus litoralis</name>
    <dbReference type="NCBI Taxonomy" id="434086"/>
    <lineage>
        <taxon>Bacteria</taxon>
        <taxon>Pseudomonadati</taxon>
        <taxon>Pseudomonadota</taxon>
        <taxon>Gammaproteobacteria</taxon>
        <taxon>Cellvibrionales</taxon>
        <taxon>Porticoccaceae</taxon>
        <taxon>Porticoccus</taxon>
    </lineage>
</organism>
<dbReference type="EMBL" id="JAUUUU010000001">
    <property type="protein sequence ID" value="MDP1519933.1"/>
    <property type="molecule type" value="Genomic_DNA"/>
</dbReference>
<keyword evidence="10" id="KW-1185">Reference proteome</keyword>
<evidence type="ECO:0000256" key="7">
    <source>
        <dbReference type="SAM" id="Phobius"/>
    </source>
</evidence>
<dbReference type="GO" id="GO:0005506">
    <property type="term" value="F:iron ion binding"/>
    <property type="evidence" value="ECO:0007669"/>
    <property type="project" value="InterPro"/>
</dbReference>
<dbReference type="GO" id="GO:0050479">
    <property type="term" value="F:glyceryl-ether monooxygenase activity"/>
    <property type="evidence" value="ECO:0007669"/>
    <property type="project" value="TreeGrafter"/>
</dbReference>
<dbReference type="GO" id="GO:0008610">
    <property type="term" value="P:lipid biosynthetic process"/>
    <property type="evidence" value="ECO:0007669"/>
    <property type="project" value="InterPro"/>
</dbReference>
<feature type="transmembrane region" description="Helical" evidence="7">
    <location>
        <begin position="138"/>
        <end position="168"/>
    </location>
</feature>
<evidence type="ECO:0000256" key="6">
    <source>
        <dbReference type="ARBA" id="ARBA00023136"/>
    </source>
</evidence>
<keyword evidence="6 7" id="KW-0472">Membrane</keyword>
<evidence type="ECO:0000256" key="3">
    <source>
        <dbReference type="ARBA" id="ARBA00022989"/>
    </source>
</evidence>
<dbReference type="GO" id="GO:0016020">
    <property type="term" value="C:membrane"/>
    <property type="evidence" value="ECO:0007669"/>
    <property type="project" value="GOC"/>
</dbReference>
<reference evidence="9" key="1">
    <citation type="journal article" date="2010" name="Int. J. Syst. Evol. Microbiol.">
        <title>Porticoccus litoralis gen. nov., sp. nov., a gammaproteobacterium isolated from the Yellow Sea.</title>
        <authorList>
            <person name="Oh H.M."/>
            <person name="Kim H."/>
            <person name="Kim K.M."/>
            <person name="Min G.S."/>
            <person name="Cho J.C."/>
        </authorList>
    </citation>
    <scope>NUCLEOTIDE SEQUENCE</scope>
    <source>
        <strain evidence="9">DSM 25064</strain>
    </source>
</reference>